<name>A0A8H6I6T4_9AGAR</name>
<organism evidence="2 3">
    <name type="scientific">Ephemerocybe angulata</name>
    <dbReference type="NCBI Taxonomy" id="980116"/>
    <lineage>
        <taxon>Eukaryota</taxon>
        <taxon>Fungi</taxon>
        <taxon>Dikarya</taxon>
        <taxon>Basidiomycota</taxon>
        <taxon>Agaricomycotina</taxon>
        <taxon>Agaricomycetes</taxon>
        <taxon>Agaricomycetidae</taxon>
        <taxon>Agaricales</taxon>
        <taxon>Agaricineae</taxon>
        <taxon>Psathyrellaceae</taxon>
        <taxon>Ephemerocybe</taxon>
    </lineage>
</organism>
<feature type="compositionally biased region" description="Basic and acidic residues" evidence="1">
    <location>
        <begin position="48"/>
        <end position="62"/>
    </location>
</feature>
<feature type="compositionally biased region" description="Polar residues" evidence="1">
    <location>
        <begin position="17"/>
        <end position="31"/>
    </location>
</feature>
<evidence type="ECO:0000256" key="1">
    <source>
        <dbReference type="SAM" id="MobiDB-lite"/>
    </source>
</evidence>
<reference evidence="2 3" key="1">
    <citation type="submission" date="2020-07" db="EMBL/GenBank/DDBJ databases">
        <title>Comparative genomics of pyrophilous fungi reveals a link between fire events and developmental genes.</title>
        <authorList>
            <consortium name="DOE Joint Genome Institute"/>
            <person name="Steindorff A.S."/>
            <person name="Carver A."/>
            <person name="Calhoun S."/>
            <person name="Stillman K."/>
            <person name="Liu H."/>
            <person name="Lipzen A."/>
            <person name="Pangilinan J."/>
            <person name="Labutti K."/>
            <person name="Bruns T.D."/>
            <person name="Grigoriev I.V."/>
        </authorList>
    </citation>
    <scope>NUCLEOTIDE SEQUENCE [LARGE SCALE GENOMIC DNA]</scope>
    <source>
        <strain evidence="2 3">CBS 144469</strain>
    </source>
</reference>
<feature type="region of interest" description="Disordered" evidence="1">
    <location>
        <begin position="1"/>
        <end position="103"/>
    </location>
</feature>
<proteinExistence type="predicted"/>
<sequence length="213" mass="23160">MAGLLNHPNREGCRLDSTGTQQLNRNTQTLGTRRRGLNNPDRGGSDGSGKERGTGDKVRGDRGSSIATRFARAEVRRGSEGLENRNGAESIPEASRQQQGMTKRVARPSGEWLPPVKVSAVDHLTGQALARALKSPRARCSYYSSTVFSVPEETPDLVWVPLAPEMHVSVRKRPFSNTVVSSPPKQQIETVLSLCLVLILLQVSSTASYIVTL</sequence>
<gene>
    <name evidence="2" type="ORF">DFP72DRAFT_844084</name>
</gene>
<protein>
    <submittedName>
        <fullName evidence="2">Uncharacterized protein</fullName>
    </submittedName>
</protein>
<dbReference type="EMBL" id="JACGCI010000014">
    <property type="protein sequence ID" value="KAF6759973.1"/>
    <property type="molecule type" value="Genomic_DNA"/>
</dbReference>
<evidence type="ECO:0000313" key="2">
    <source>
        <dbReference type="EMBL" id="KAF6759973.1"/>
    </source>
</evidence>
<accession>A0A8H6I6T4</accession>
<dbReference type="Proteomes" id="UP000521943">
    <property type="component" value="Unassembled WGS sequence"/>
</dbReference>
<evidence type="ECO:0000313" key="3">
    <source>
        <dbReference type="Proteomes" id="UP000521943"/>
    </source>
</evidence>
<keyword evidence="3" id="KW-1185">Reference proteome</keyword>
<dbReference type="AlphaFoldDB" id="A0A8H6I6T4"/>
<comment type="caution">
    <text evidence="2">The sequence shown here is derived from an EMBL/GenBank/DDBJ whole genome shotgun (WGS) entry which is preliminary data.</text>
</comment>
<feature type="compositionally biased region" description="Basic and acidic residues" evidence="1">
    <location>
        <begin position="71"/>
        <end position="83"/>
    </location>
</feature>